<gene>
    <name evidence="1" type="ORF">LIER_38161</name>
</gene>
<evidence type="ECO:0000313" key="1">
    <source>
        <dbReference type="EMBL" id="GAA0155831.1"/>
    </source>
</evidence>
<protein>
    <submittedName>
        <fullName evidence="1">Uncharacterized protein</fullName>
    </submittedName>
</protein>
<dbReference type="Proteomes" id="UP001454036">
    <property type="component" value="Unassembled WGS sequence"/>
</dbReference>
<dbReference type="AlphaFoldDB" id="A0AAV3PXJ8"/>
<evidence type="ECO:0000313" key="2">
    <source>
        <dbReference type="Proteomes" id="UP001454036"/>
    </source>
</evidence>
<name>A0AAV3PXJ8_LITER</name>
<keyword evidence="2" id="KW-1185">Reference proteome</keyword>
<proteinExistence type="predicted"/>
<organism evidence="1 2">
    <name type="scientific">Lithospermum erythrorhizon</name>
    <name type="common">Purple gromwell</name>
    <name type="synonym">Lithospermum officinale var. erythrorhizon</name>
    <dbReference type="NCBI Taxonomy" id="34254"/>
    <lineage>
        <taxon>Eukaryota</taxon>
        <taxon>Viridiplantae</taxon>
        <taxon>Streptophyta</taxon>
        <taxon>Embryophyta</taxon>
        <taxon>Tracheophyta</taxon>
        <taxon>Spermatophyta</taxon>
        <taxon>Magnoliopsida</taxon>
        <taxon>eudicotyledons</taxon>
        <taxon>Gunneridae</taxon>
        <taxon>Pentapetalae</taxon>
        <taxon>asterids</taxon>
        <taxon>lamiids</taxon>
        <taxon>Boraginales</taxon>
        <taxon>Boraginaceae</taxon>
        <taxon>Boraginoideae</taxon>
        <taxon>Lithospermeae</taxon>
        <taxon>Lithospermum</taxon>
    </lineage>
</organism>
<dbReference type="EMBL" id="BAABME010019037">
    <property type="protein sequence ID" value="GAA0155831.1"/>
    <property type="molecule type" value="Genomic_DNA"/>
</dbReference>
<accession>A0AAV3PXJ8</accession>
<dbReference type="PANTHER" id="PTHR45786:SF75">
    <property type="entry name" value="ATP-DEPENDENT DNA HELICASE"/>
    <property type="match status" value="1"/>
</dbReference>
<reference evidence="1 2" key="1">
    <citation type="submission" date="2024-01" db="EMBL/GenBank/DDBJ databases">
        <title>The complete chloroplast genome sequence of Lithospermum erythrorhizon: insights into the phylogenetic relationship among Boraginaceae species and the maternal lineages of purple gromwells.</title>
        <authorList>
            <person name="Okada T."/>
            <person name="Watanabe K."/>
        </authorList>
    </citation>
    <scope>NUCLEOTIDE SEQUENCE [LARGE SCALE GENOMIC DNA]</scope>
</reference>
<comment type="caution">
    <text evidence="1">The sequence shown here is derived from an EMBL/GenBank/DDBJ whole genome shotgun (WGS) entry which is preliminary data.</text>
</comment>
<sequence length="171" mass="20084">MIRTYNNHFAFTSICISCDDIYQQRDHGVYTVRVQGHIHHYLNDLMSQDASKKLSGIQFYFYDLEHQVSNRMMTPPRLDVVIVERLVKLMEPNPYSEFLQHASSLDNIEECHIVIRSDLGLDQRTYNRSTFTEVAGIWIEDESGETNNSEHWDIRVYTKSGKSRIILLRLL</sequence>
<dbReference type="PANTHER" id="PTHR45786">
    <property type="entry name" value="DNA BINDING PROTEIN-LIKE"/>
    <property type="match status" value="1"/>
</dbReference>